<protein>
    <submittedName>
        <fullName evidence="2">Uncharacterized protein</fullName>
    </submittedName>
</protein>
<keyword evidence="3" id="KW-1185">Reference proteome</keyword>
<keyword evidence="1" id="KW-1133">Transmembrane helix</keyword>
<evidence type="ECO:0000256" key="1">
    <source>
        <dbReference type="SAM" id="Phobius"/>
    </source>
</evidence>
<evidence type="ECO:0000313" key="2">
    <source>
        <dbReference type="EMBL" id="GHA08590.1"/>
    </source>
</evidence>
<sequence length="234" mass="24619">MRWRRVFLGVLSVGYSKIVVAFMQLAMVPVLATTWGLDTYGQWLMLTTVPIFLGASDFGFGTAAGNRLTAEVAKGELGEALCTFQSALAVMLLCTFSIFAICLTATVFLPDALLSASNGMDGAAARQVLAIMCLFGLVALQSSLFMSVMRAEGLFAQTTSLYATMQLGEGIAVMAVALAGGGPVAAAIAYCAIRTIGVSAQAVLALRRAKWTPRRTGCFWLDGGARGLMAAFET</sequence>
<name>A0A918RS86_9SPHN</name>
<dbReference type="AlphaFoldDB" id="A0A918RS86"/>
<reference evidence="2" key="1">
    <citation type="journal article" date="2014" name="Int. J. Syst. Evol. Microbiol.">
        <title>Complete genome sequence of Corynebacterium casei LMG S-19264T (=DSM 44701T), isolated from a smear-ripened cheese.</title>
        <authorList>
            <consortium name="US DOE Joint Genome Institute (JGI-PGF)"/>
            <person name="Walter F."/>
            <person name="Albersmeier A."/>
            <person name="Kalinowski J."/>
            <person name="Ruckert C."/>
        </authorList>
    </citation>
    <scope>NUCLEOTIDE SEQUENCE</scope>
    <source>
        <strain evidence="2">KCTC 32422</strain>
    </source>
</reference>
<reference evidence="2" key="2">
    <citation type="submission" date="2020-09" db="EMBL/GenBank/DDBJ databases">
        <authorList>
            <person name="Sun Q."/>
            <person name="Kim S."/>
        </authorList>
    </citation>
    <scope>NUCLEOTIDE SEQUENCE</scope>
    <source>
        <strain evidence="2">KCTC 32422</strain>
    </source>
</reference>
<dbReference type="RefSeq" id="WP_189543266.1">
    <property type="nucleotide sequence ID" value="NZ_BMZD01000014.1"/>
</dbReference>
<dbReference type="Proteomes" id="UP000634139">
    <property type="component" value="Unassembled WGS sequence"/>
</dbReference>
<organism evidence="2 3">
    <name type="scientific">Novosphingobium arvoryzae</name>
    <dbReference type="NCBI Taxonomy" id="1256514"/>
    <lineage>
        <taxon>Bacteria</taxon>
        <taxon>Pseudomonadati</taxon>
        <taxon>Pseudomonadota</taxon>
        <taxon>Alphaproteobacteria</taxon>
        <taxon>Sphingomonadales</taxon>
        <taxon>Sphingomonadaceae</taxon>
        <taxon>Novosphingobium</taxon>
    </lineage>
</organism>
<feature type="transmembrane region" description="Helical" evidence="1">
    <location>
        <begin position="86"/>
        <end position="109"/>
    </location>
</feature>
<keyword evidence="1" id="KW-0812">Transmembrane</keyword>
<proteinExistence type="predicted"/>
<comment type="caution">
    <text evidence="2">The sequence shown here is derived from an EMBL/GenBank/DDBJ whole genome shotgun (WGS) entry which is preliminary data.</text>
</comment>
<accession>A0A918RS86</accession>
<gene>
    <name evidence="2" type="ORF">GCM10011617_31380</name>
</gene>
<feature type="transmembrane region" description="Helical" evidence="1">
    <location>
        <begin position="7"/>
        <end position="31"/>
    </location>
</feature>
<feature type="transmembrane region" description="Helical" evidence="1">
    <location>
        <begin position="129"/>
        <end position="149"/>
    </location>
</feature>
<feature type="transmembrane region" description="Helical" evidence="1">
    <location>
        <begin position="161"/>
        <end position="181"/>
    </location>
</feature>
<feature type="transmembrane region" description="Helical" evidence="1">
    <location>
        <begin position="43"/>
        <end position="65"/>
    </location>
</feature>
<feature type="transmembrane region" description="Helical" evidence="1">
    <location>
        <begin position="187"/>
        <end position="206"/>
    </location>
</feature>
<dbReference type="EMBL" id="BMZD01000014">
    <property type="protein sequence ID" value="GHA08590.1"/>
    <property type="molecule type" value="Genomic_DNA"/>
</dbReference>
<keyword evidence="1" id="KW-0472">Membrane</keyword>
<evidence type="ECO:0000313" key="3">
    <source>
        <dbReference type="Proteomes" id="UP000634139"/>
    </source>
</evidence>